<evidence type="ECO:0000313" key="2">
    <source>
        <dbReference type="EMBL" id="POZ50003.1"/>
    </source>
</evidence>
<keyword evidence="1" id="KW-0812">Transmembrane</keyword>
<feature type="transmembrane region" description="Helical" evidence="1">
    <location>
        <begin position="53"/>
        <end position="72"/>
    </location>
</feature>
<evidence type="ECO:0000256" key="1">
    <source>
        <dbReference type="SAM" id="Phobius"/>
    </source>
</evidence>
<gene>
    <name evidence="2" type="ORF">AADEFJLK_04211</name>
</gene>
<proteinExistence type="predicted"/>
<protein>
    <submittedName>
        <fullName evidence="2">Uncharacterized protein</fullName>
    </submittedName>
</protein>
<evidence type="ECO:0000313" key="3">
    <source>
        <dbReference type="Proteomes" id="UP000237423"/>
    </source>
</evidence>
<sequence>MRKIIILLGIVALTICYSESYAQNVTIEAFHPEVMGAFVPNSVPETNKQYDDLGSSVFVYSLIIGIYTLYWFRQKA</sequence>
<comment type="caution">
    <text evidence="2">The sequence shown here is derived from an EMBL/GenBank/DDBJ whole genome shotgun (WGS) entry which is preliminary data.</text>
</comment>
<name>A0A2S5CGR4_9GAMM</name>
<dbReference type="Proteomes" id="UP000237423">
    <property type="component" value="Unassembled WGS sequence"/>
</dbReference>
<accession>A0A2S5CGR4</accession>
<keyword evidence="1" id="KW-1133">Transmembrane helix</keyword>
<keyword evidence="1" id="KW-0472">Membrane</keyword>
<organism evidence="2 3">
    <name type="scientific">Methylovulum psychrotolerans</name>
    <dbReference type="NCBI Taxonomy" id="1704499"/>
    <lineage>
        <taxon>Bacteria</taxon>
        <taxon>Pseudomonadati</taxon>
        <taxon>Pseudomonadota</taxon>
        <taxon>Gammaproteobacteria</taxon>
        <taxon>Methylococcales</taxon>
        <taxon>Methylococcaceae</taxon>
        <taxon>Methylovulum</taxon>
    </lineage>
</organism>
<dbReference type="AlphaFoldDB" id="A0A2S5CGR4"/>
<reference evidence="2 3" key="1">
    <citation type="submission" date="2017-11" db="EMBL/GenBank/DDBJ databases">
        <title>Draft Genome Sequence of Methylobacter psychrotolerans Sph1T, an Obligate Methanotroph from Low-Temperature Environments.</title>
        <authorList>
            <person name="Oshkin I.Y."/>
            <person name="Miroshnikov K."/>
            <person name="Belova S.E."/>
            <person name="Korzhenkov A."/>
            <person name="Toshchakov S.V."/>
            <person name="Dedysh S.N."/>
        </authorList>
    </citation>
    <scope>NUCLEOTIDE SEQUENCE [LARGE SCALE GENOMIC DNA]</scope>
    <source>
        <strain evidence="2 3">Sph1</strain>
    </source>
</reference>
<dbReference type="EMBL" id="PGFZ01000017">
    <property type="protein sequence ID" value="POZ50003.1"/>
    <property type="molecule type" value="Genomic_DNA"/>
</dbReference>